<evidence type="ECO:0000313" key="2">
    <source>
        <dbReference type="EMBL" id="AKP50449.1"/>
    </source>
</evidence>
<reference evidence="2 3" key="1">
    <citation type="submission" date="2015-07" db="EMBL/GenBank/DDBJ databases">
        <authorList>
            <person name="Kim K.M."/>
        </authorList>
    </citation>
    <scope>NUCLEOTIDE SEQUENCE [LARGE SCALE GENOMIC DNA]</scope>
    <source>
        <strain evidence="2 3">KCTC 12363</strain>
    </source>
</reference>
<sequence length="226" mass="25932">MSIKYQEFHPIMGENLNDSNTILMDMSEKNPDLKKIDLLDTIVFEEYINKLLKQSSKRFGIGGYLEQRNIYRRSTVFKENSDSKFRNIHLGIDIWSYTNSQVYCPFDGVVHSFQDNKGFGNYGPTIILEHFWQGETIYSLYGHLSTKDLKSLSVGQSILKGENIGHLGSPIENGNWPPHLHFQMIRNLENKQGDYPGVCSSSEKEKYKENCPNPASWLGIPANVIY</sequence>
<dbReference type="KEGG" id="camu:CA2015_0995"/>
<feature type="domain" description="M23ase beta-sheet core" evidence="1">
    <location>
        <begin position="88"/>
        <end position="187"/>
    </location>
</feature>
<dbReference type="EMBL" id="CP012040">
    <property type="protein sequence ID" value="AKP50449.1"/>
    <property type="molecule type" value="Genomic_DNA"/>
</dbReference>
<dbReference type="OrthoDB" id="9801052at2"/>
<dbReference type="PANTHER" id="PTHR21666">
    <property type="entry name" value="PEPTIDASE-RELATED"/>
    <property type="match status" value="1"/>
</dbReference>
<dbReference type="Gene3D" id="2.70.70.10">
    <property type="entry name" value="Glucose Permease (Domain IIA)"/>
    <property type="match status" value="1"/>
</dbReference>
<proteinExistence type="predicted"/>
<dbReference type="RefSeq" id="WP_048640891.1">
    <property type="nucleotide sequence ID" value="NZ_CAXBGM010000088.1"/>
</dbReference>
<dbReference type="AlphaFoldDB" id="A0A0H4P8H0"/>
<name>A0A0H4P8H0_9BACT</name>
<dbReference type="InterPro" id="IPR050570">
    <property type="entry name" value="Cell_wall_metabolism_enzyme"/>
</dbReference>
<dbReference type="SUPFAM" id="SSF51261">
    <property type="entry name" value="Duplicated hybrid motif"/>
    <property type="match status" value="1"/>
</dbReference>
<dbReference type="GO" id="GO:0004222">
    <property type="term" value="F:metalloendopeptidase activity"/>
    <property type="evidence" value="ECO:0007669"/>
    <property type="project" value="TreeGrafter"/>
</dbReference>
<keyword evidence="3" id="KW-1185">Reference proteome</keyword>
<dbReference type="InterPro" id="IPR016047">
    <property type="entry name" value="M23ase_b-sheet_dom"/>
</dbReference>
<organism evidence="2 3">
    <name type="scientific">Cyclobacterium amurskyense</name>
    <dbReference type="NCBI Taxonomy" id="320787"/>
    <lineage>
        <taxon>Bacteria</taxon>
        <taxon>Pseudomonadati</taxon>
        <taxon>Bacteroidota</taxon>
        <taxon>Cytophagia</taxon>
        <taxon>Cytophagales</taxon>
        <taxon>Cyclobacteriaceae</taxon>
        <taxon>Cyclobacterium</taxon>
    </lineage>
</organism>
<dbReference type="STRING" id="320787.CA2015_0995"/>
<accession>A0A0H4P8H0</accession>
<dbReference type="CDD" id="cd12797">
    <property type="entry name" value="M23_peptidase"/>
    <property type="match status" value="1"/>
</dbReference>
<dbReference type="Proteomes" id="UP000036520">
    <property type="component" value="Chromosome"/>
</dbReference>
<protein>
    <submittedName>
        <fullName evidence="2">Peptidase M23</fullName>
    </submittedName>
</protein>
<dbReference type="PANTHER" id="PTHR21666:SF270">
    <property type="entry name" value="MUREIN HYDROLASE ACTIVATOR ENVC"/>
    <property type="match status" value="1"/>
</dbReference>
<dbReference type="Pfam" id="PF01551">
    <property type="entry name" value="Peptidase_M23"/>
    <property type="match status" value="1"/>
</dbReference>
<gene>
    <name evidence="2" type="ORF">CA2015_0995</name>
</gene>
<evidence type="ECO:0000313" key="3">
    <source>
        <dbReference type="Proteomes" id="UP000036520"/>
    </source>
</evidence>
<evidence type="ECO:0000259" key="1">
    <source>
        <dbReference type="Pfam" id="PF01551"/>
    </source>
</evidence>
<dbReference type="InterPro" id="IPR011055">
    <property type="entry name" value="Dup_hybrid_motif"/>
</dbReference>